<evidence type="ECO:0000313" key="1">
    <source>
        <dbReference type="EMBL" id="SDL13946.1"/>
    </source>
</evidence>
<dbReference type="GO" id="GO:0010411">
    <property type="term" value="P:xyloglucan metabolic process"/>
    <property type="evidence" value="ECO:0007669"/>
    <property type="project" value="TreeGrafter"/>
</dbReference>
<accession>A0A1G9HMD3</accession>
<dbReference type="OrthoDB" id="9757947at2"/>
<gene>
    <name evidence="1" type="ORF">SAMN05216191_101920</name>
</gene>
<evidence type="ECO:0008006" key="3">
    <source>
        <dbReference type="Google" id="ProtNLM"/>
    </source>
</evidence>
<dbReference type="InterPro" id="IPR015943">
    <property type="entry name" value="WD40/YVTN_repeat-like_dom_sf"/>
</dbReference>
<evidence type="ECO:0000313" key="2">
    <source>
        <dbReference type="Proteomes" id="UP000182783"/>
    </source>
</evidence>
<protein>
    <recommendedName>
        <fullName evidence="3">BNR/Asp-box repeat-containing protein</fullName>
    </recommendedName>
</protein>
<name>A0A1G9HMD3_9BACL</name>
<sequence>MDGDVDGIVEGNVVGIPSGTGKVWSPASLGGGGYITGLIQHPAQSGVLYARCDVAGVFVSLDGGFSWEARNGGLTKAYHHQVQSFAISPHRPEVLFRCSGEVRSRKFYGSVHKSADGGHTWREVCTGMGFYGNGPTRMYGEVIAVDPCHPEVVAAGGYTGGLWISQDEGETWKRTPLPEERFGCVAFHPGIPGMLYAGTISDDDLNMDYAETGEGGVLGLLQDLPRGKAGRLYASSDHGGTWILLHEGPSFAGLAFDSRDPQRLRAACIWNGILSSPDGGRTWQKDMAGLPEDGQRYGTVVQDSHHPQRWYTAPDVRPHMKAVPPIPLYVSGLAGSGSGEWQLLRLHNDDDLSGFPAYMDHFGSGSRAAAAGWAISKIIVDRFIEDRLYLTNWYGVAVSSDGGRTWCAGHFRGLETTCMEAVAAAPQQPGKFCVTMADHPPKVTEDGGRSFWNLPGIPGYSGSTAVVISRSDSRRYLYGLVGHGRTACIALHRDGGANASAVLPLGTGLFVQALREDGVKNGTFYAYVDGPVAAGAGIYRSSDDGMTWEQTAFRPPAYMDTLPYHKNRIEAELLSVVVYQVKNACGANQMLAASPFHQGRVLAGEWTEGIWESRDGGDTWKSIGEGLPFQRSGPASVLNAIAYSTNHPDWIYAGFISEGLWRSSDGGRTWSKLYPLIEGEVFNVSALAVGTDDEGEDLLILASEPMVVNGTDSQAVYSPDGGCNWQAWQQSGIGAVRWKGMALDCEGRQVLGVSCGNGAFHVGLADKI</sequence>
<dbReference type="PANTHER" id="PTHR43739:SF5">
    <property type="entry name" value="EXO-ALPHA-SIALIDASE"/>
    <property type="match status" value="1"/>
</dbReference>
<dbReference type="CDD" id="cd15482">
    <property type="entry name" value="Sialidase_non-viral"/>
    <property type="match status" value="1"/>
</dbReference>
<dbReference type="EMBL" id="FNGM01000001">
    <property type="protein sequence ID" value="SDL13946.1"/>
    <property type="molecule type" value="Genomic_DNA"/>
</dbReference>
<reference evidence="1 2" key="1">
    <citation type="submission" date="2016-10" db="EMBL/GenBank/DDBJ databases">
        <authorList>
            <person name="de Groot N.N."/>
        </authorList>
    </citation>
    <scope>NUCLEOTIDE SEQUENCE [LARGE SCALE GENOMIC DNA]</scope>
    <source>
        <strain evidence="1 2">CGMCC 1.10239</strain>
    </source>
</reference>
<dbReference type="RefSeq" id="WP_074647755.1">
    <property type="nucleotide sequence ID" value="NZ_CP048429.1"/>
</dbReference>
<proteinExistence type="predicted"/>
<dbReference type="Proteomes" id="UP000182783">
    <property type="component" value="Unassembled WGS sequence"/>
</dbReference>
<dbReference type="PANTHER" id="PTHR43739">
    <property type="entry name" value="XYLOGLUCANASE (EUROFUNG)"/>
    <property type="match status" value="1"/>
</dbReference>
<dbReference type="InterPro" id="IPR052025">
    <property type="entry name" value="Xyloglucanase_GH74"/>
</dbReference>
<organism evidence="1 2">
    <name type="scientific">Paenibacillus jilunlii</name>
    <dbReference type="NCBI Taxonomy" id="682956"/>
    <lineage>
        <taxon>Bacteria</taxon>
        <taxon>Bacillati</taxon>
        <taxon>Bacillota</taxon>
        <taxon>Bacilli</taxon>
        <taxon>Bacillales</taxon>
        <taxon>Paenibacillaceae</taxon>
        <taxon>Paenibacillus</taxon>
    </lineage>
</organism>
<dbReference type="SUPFAM" id="SSF110296">
    <property type="entry name" value="Oligoxyloglucan reducing end-specific cellobiohydrolase"/>
    <property type="match status" value="2"/>
</dbReference>
<dbReference type="Gene3D" id="2.130.10.10">
    <property type="entry name" value="YVTN repeat-like/Quinoprotein amine dehydrogenase"/>
    <property type="match status" value="5"/>
</dbReference>
<dbReference type="AlphaFoldDB" id="A0A1G9HMD3"/>